<dbReference type="InterPro" id="IPR035686">
    <property type="entry name" value="CPSase_GATase1"/>
</dbReference>
<dbReference type="Gene3D" id="3.50.30.20">
    <property type="entry name" value="Carbamoyl-phosphate synthase small subunit, N-terminal domain"/>
    <property type="match status" value="1"/>
</dbReference>
<comment type="catalytic activity">
    <reaction evidence="10 11">
        <text>L-glutamine + H2O = L-glutamate + NH4(+)</text>
        <dbReference type="Rhea" id="RHEA:15889"/>
        <dbReference type="ChEBI" id="CHEBI:15377"/>
        <dbReference type="ChEBI" id="CHEBI:28938"/>
        <dbReference type="ChEBI" id="CHEBI:29985"/>
        <dbReference type="ChEBI" id="CHEBI:58359"/>
    </reaction>
</comment>
<protein>
    <recommendedName>
        <fullName evidence="11">Carbamoyl phosphate synthase small chain</fullName>
        <ecNumber evidence="11">6.3.5.5</ecNumber>
    </recommendedName>
    <alternativeName>
        <fullName evidence="11">Carbamoyl phosphate synthetase glutamine chain</fullName>
    </alternativeName>
</protein>
<keyword evidence="6 11" id="KW-0067">ATP-binding</keyword>
<evidence type="ECO:0000256" key="11">
    <source>
        <dbReference type="HAMAP-Rule" id="MF_01209"/>
    </source>
</evidence>
<evidence type="ECO:0000256" key="1">
    <source>
        <dbReference type="ARBA" id="ARBA00004812"/>
    </source>
</evidence>
<dbReference type="PANTHER" id="PTHR43418:SF7">
    <property type="entry name" value="CARBAMOYL-PHOSPHATE SYNTHASE SMALL CHAIN"/>
    <property type="match status" value="1"/>
</dbReference>
<keyword evidence="5 11" id="KW-0547">Nucleotide-binding</keyword>
<feature type="binding site" evidence="11">
    <location>
        <position position="45"/>
    </location>
    <ligand>
        <name>L-glutamine</name>
        <dbReference type="ChEBI" id="CHEBI:58359"/>
    </ligand>
</feature>
<gene>
    <name evidence="11 13" type="primary">carA</name>
    <name evidence="13" type="ORF">CLCOL_09830</name>
</gene>
<comment type="function">
    <text evidence="11">Small subunit of the glutamine-dependent carbamoyl phosphate synthetase (CPSase). CPSase catalyzes the formation of carbamoyl phosphate from the ammonia moiety of glutamine, carbonate, and phosphate donated by ATP, constituting the first step of 2 biosynthetic pathways, one leading to arginine and/or urea and the other to pyrimidine nucleotides. The small subunit (glutamine amidotransferase) binds and cleaves glutamine to supply the large subunit with the substrate ammonia.</text>
</comment>
<feature type="active site" description="Nucleophile" evidence="11">
    <location>
        <position position="246"/>
    </location>
</feature>
<dbReference type="InterPro" id="IPR036480">
    <property type="entry name" value="CarbP_synth_ssu_N_sf"/>
</dbReference>
<dbReference type="GO" id="GO:0004359">
    <property type="term" value="F:glutaminase activity"/>
    <property type="evidence" value="ECO:0007669"/>
    <property type="project" value="RHEA"/>
</dbReference>
<feature type="binding site" evidence="11">
    <location>
        <position position="221"/>
    </location>
    <ligand>
        <name>L-glutamine</name>
        <dbReference type="ChEBI" id="CHEBI:58359"/>
    </ligand>
</feature>
<feature type="binding site" evidence="11">
    <location>
        <position position="250"/>
    </location>
    <ligand>
        <name>L-glutamine</name>
        <dbReference type="ChEBI" id="CHEBI:58359"/>
    </ligand>
</feature>
<dbReference type="PANTHER" id="PTHR43418">
    <property type="entry name" value="MULTIFUNCTIONAL TRYPTOPHAN BIOSYNTHESIS PROTEIN-RELATED"/>
    <property type="match status" value="1"/>
</dbReference>
<evidence type="ECO:0000256" key="5">
    <source>
        <dbReference type="ARBA" id="ARBA00022741"/>
    </source>
</evidence>
<keyword evidence="11" id="KW-0055">Arginine biosynthesis</keyword>
<dbReference type="Pfam" id="PF00988">
    <property type="entry name" value="CPSase_sm_chain"/>
    <property type="match status" value="1"/>
</dbReference>
<keyword evidence="8 11" id="KW-0665">Pyrimidine biosynthesis</keyword>
<feature type="region of interest" description="CPSase" evidence="11">
    <location>
        <begin position="1"/>
        <end position="170"/>
    </location>
</feature>
<evidence type="ECO:0000256" key="3">
    <source>
        <dbReference type="ARBA" id="ARBA00007800"/>
    </source>
</evidence>
<dbReference type="InterPro" id="IPR029062">
    <property type="entry name" value="Class_I_gatase-like"/>
</dbReference>
<dbReference type="GO" id="GO:0005524">
    <property type="term" value="F:ATP binding"/>
    <property type="evidence" value="ECO:0007669"/>
    <property type="project" value="UniProtKB-UniRule"/>
</dbReference>
<feature type="binding site" evidence="11">
    <location>
        <position position="291"/>
    </location>
    <ligand>
        <name>L-glutamine</name>
        <dbReference type="ChEBI" id="CHEBI:58359"/>
    </ligand>
</feature>
<evidence type="ECO:0000313" key="14">
    <source>
        <dbReference type="Proteomes" id="UP000075374"/>
    </source>
</evidence>
<dbReference type="SMART" id="SM01097">
    <property type="entry name" value="CPSase_sm_chain"/>
    <property type="match status" value="1"/>
</dbReference>
<dbReference type="GO" id="GO:0006541">
    <property type="term" value="P:glutamine metabolic process"/>
    <property type="evidence" value="ECO:0007669"/>
    <property type="project" value="InterPro"/>
</dbReference>
<keyword evidence="14" id="KW-1185">Reference proteome</keyword>
<comment type="pathway">
    <text evidence="1 11">Pyrimidine metabolism; UMP biosynthesis via de novo pathway; (S)-dihydroorotate from bicarbonate: step 1/3.</text>
</comment>
<dbReference type="InterPro" id="IPR017926">
    <property type="entry name" value="GATASE"/>
</dbReference>
<comment type="similarity">
    <text evidence="3 11">Belongs to the CarA family.</text>
</comment>
<feature type="domain" description="Carbamoyl-phosphate synthase small subunit N-terminal" evidence="12">
    <location>
        <begin position="1"/>
        <end position="131"/>
    </location>
</feature>
<evidence type="ECO:0000259" key="12">
    <source>
        <dbReference type="SMART" id="SM01097"/>
    </source>
</evidence>
<evidence type="ECO:0000313" key="13">
    <source>
        <dbReference type="EMBL" id="KYH29250.1"/>
    </source>
</evidence>
<name>A0A151ANW2_9CLOT</name>
<dbReference type="InterPro" id="IPR002474">
    <property type="entry name" value="CarbamoylP_synth_ssu_N"/>
</dbReference>
<dbReference type="PRINTS" id="PR00099">
    <property type="entry name" value="CPSGATASE"/>
</dbReference>
<dbReference type="InterPro" id="IPR006274">
    <property type="entry name" value="CarbamoylP_synth_ssu"/>
</dbReference>
<dbReference type="UniPathway" id="UPA00070">
    <property type="reaction ID" value="UER00115"/>
</dbReference>
<dbReference type="GO" id="GO:0006526">
    <property type="term" value="P:L-arginine biosynthetic process"/>
    <property type="evidence" value="ECO:0007669"/>
    <property type="project" value="UniProtKB-UniRule"/>
</dbReference>
<evidence type="ECO:0000256" key="4">
    <source>
        <dbReference type="ARBA" id="ARBA00022598"/>
    </source>
</evidence>
<sequence>MNGMLYLEDGTVYIGKGFGKKGTSVGELIFNTSMTGYVEILTDPSYAGQIINMTYPLIGNYGVNQRDWESKKIHARGLVVKSICDMPSNYTSRETINNMLEDMNVVGVYGVDTRSITKKIREKGTMRCVITNEELTIGQLASYLNTYNDEKNYVKEVSTKEIYNIPGEGHKVVLIDFGAKANIIENLKKRNCDITVVPYNTSFEEIMKLNPEGVMLSNGPGDPKDVPEAVETVKKIVKVSPTFGICLGHQILALAFGGNTYKMKFGHRGGNHGVYDIEKDKAYITAQNHGYAVEKESIEDKNLIITHVNLNDNTVEGIRHKFLPVFSVQFHPEGAPGPADSSYLFDKFIDCMEQKLKEQAM</sequence>
<dbReference type="GO" id="GO:0004088">
    <property type="term" value="F:carbamoyl-phosphate synthase (glutamine-hydrolyzing) activity"/>
    <property type="evidence" value="ECO:0007669"/>
    <property type="project" value="UniProtKB-UniRule"/>
</dbReference>
<comment type="caution">
    <text evidence="13">The sequence shown here is derived from an EMBL/GenBank/DDBJ whole genome shotgun (WGS) entry which is preliminary data.</text>
</comment>
<dbReference type="NCBIfam" id="NF009475">
    <property type="entry name" value="PRK12838.1"/>
    <property type="match status" value="1"/>
</dbReference>
<dbReference type="InterPro" id="IPR050472">
    <property type="entry name" value="Anth_synth/Amidotransfase"/>
</dbReference>
<dbReference type="STRING" id="1121305.CLCOL_09830"/>
<dbReference type="EC" id="6.3.5.5" evidence="11"/>
<dbReference type="Proteomes" id="UP000075374">
    <property type="component" value="Unassembled WGS sequence"/>
</dbReference>
<keyword evidence="11" id="KW-0028">Amino-acid biosynthesis</keyword>
<dbReference type="HAMAP" id="MF_01209">
    <property type="entry name" value="CPSase_S_chain"/>
    <property type="match status" value="1"/>
</dbReference>
<feature type="active site" evidence="11">
    <location>
        <position position="333"/>
    </location>
</feature>
<dbReference type="Pfam" id="PF00117">
    <property type="entry name" value="GATase"/>
    <property type="match status" value="1"/>
</dbReference>
<evidence type="ECO:0000256" key="9">
    <source>
        <dbReference type="ARBA" id="ARBA00048816"/>
    </source>
</evidence>
<dbReference type="Gene3D" id="3.40.50.880">
    <property type="match status" value="1"/>
</dbReference>
<reference evidence="13 14" key="1">
    <citation type="submission" date="2016-02" db="EMBL/GenBank/DDBJ databases">
        <title>Genome sequence of Clostridium colicanis DSM 13634.</title>
        <authorList>
            <person name="Poehlein A."/>
            <person name="Daniel R."/>
        </authorList>
    </citation>
    <scope>NUCLEOTIDE SEQUENCE [LARGE SCALE GENOMIC DNA]</scope>
    <source>
        <strain evidence="13 14">DSM 13634</strain>
    </source>
</reference>
<evidence type="ECO:0000256" key="6">
    <source>
        <dbReference type="ARBA" id="ARBA00022840"/>
    </source>
</evidence>
<feature type="binding site" evidence="11">
    <location>
        <position position="288"/>
    </location>
    <ligand>
        <name>L-glutamine</name>
        <dbReference type="ChEBI" id="CHEBI:58359"/>
    </ligand>
</feature>
<evidence type="ECO:0000256" key="10">
    <source>
        <dbReference type="ARBA" id="ARBA00049285"/>
    </source>
</evidence>
<dbReference type="EMBL" id="LTBB01000004">
    <property type="protein sequence ID" value="KYH29250.1"/>
    <property type="molecule type" value="Genomic_DNA"/>
</dbReference>
<keyword evidence="7 11" id="KW-0315">Glutamine amidotransferase</keyword>
<evidence type="ECO:0000256" key="2">
    <source>
        <dbReference type="ARBA" id="ARBA00005077"/>
    </source>
</evidence>
<feature type="binding site" evidence="11">
    <location>
        <position position="247"/>
    </location>
    <ligand>
        <name>L-glutamine</name>
        <dbReference type="ChEBI" id="CHEBI:58359"/>
    </ligand>
</feature>
<dbReference type="PRINTS" id="PR00097">
    <property type="entry name" value="ANTSNTHASEII"/>
</dbReference>
<feature type="binding site" evidence="11">
    <location>
        <position position="219"/>
    </location>
    <ligand>
        <name>L-glutamine</name>
        <dbReference type="ChEBI" id="CHEBI:58359"/>
    </ligand>
</feature>
<evidence type="ECO:0000256" key="8">
    <source>
        <dbReference type="ARBA" id="ARBA00022975"/>
    </source>
</evidence>
<organism evidence="13 14">
    <name type="scientific">Clostridium colicanis DSM 13634</name>
    <dbReference type="NCBI Taxonomy" id="1121305"/>
    <lineage>
        <taxon>Bacteria</taxon>
        <taxon>Bacillati</taxon>
        <taxon>Bacillota</taxon>
        <taxon>Clostridia</taxon>
        <taxon>Eubacteriales</taxon>
        <taxon>Clostridiaceae</taxon>
        <taxon>Clostridium</taxon>
    </lineage>
</organism>
<accession>A0A151ANW2</accession>
<dbReference type="SUPFAM" id="SSF52021">
    <property type="entry name" value="Carbamoyl phosphate synthetase, small subunit N-terminal domain"/>
    <property type="match status" value="1"/>
</dbReference>
<dbReference type="RefSeq" id="WP_061857877.1">
    <property type="nucleotide sequence ID" value="NZ_LTBB01000004.1"/>
</dbReference>
<dbReference type="FunFam" id="3.50.30.20:FF:000001">
    <property type="entry name" value="Carbamoyl-phosphate synthase small chain"/>
    <property type="match status" value="1"/>
</dbReference>
<dbReference type="GO" id="GO:0006207">
    <property type="term" value="P:'de novo' pyrimidine nucleobase biosynthetic process"/>
    <property type="evidence" value="ECO:0007669"/>
    <property type="project" value="InterPro"/>
</dbReference>
<dbReference type="PROSITE" id="PS51273">
    <property type="entry name" value="GATASE_TYPE_1"/>
    <property type="match status" value="1"/>
</dbReference>
<dbReference type="PRINTS" id="PR00096">
    <property type="entry name" value="GATASE"/>
</dbReference>
<comment type="subunit">
    <text evidence="11">Composed of two chains; the small (or glutamine) chain promotes the hydrolysis of glutamine to ammonia, which is used by the large (or ammonia) chain to synthesize carbamoyl phosphate. Tetramer of heterodimers (alpha,beta)4.</text>
</comment>
<feature type="active site" evidence="11">
    <location>
        <position position="331"/>
    </location>
</feature>
<comment type="pathway">
    <text evidence="2 11">Amino-acid biosynthesis; L-arginine biosynthesis; carbamoyl phosphate from bicarbonate: step 1/1.</text>
</comment>
<dbReference type="AlphaFoldDB" id="A0A151ANW2"/>
<evidence type="ECO:0000256" key="7">
    <source>
        <dbReference type="ARBA" id="ARBA00022962"/>
    </source>
</evidence>
<dbReference type="GO" id="GO:0044205">
    <property type="term" value="P:'de novo' UMP biosynthetic process"/>
    <property type="evidence" value="ECO:0007669"/>
    <property type="project" value="UniProtKB-UniRule"/>
</dbReference>
<dbReference type="CDD" id="cd01744">
    <property type="entry name" value="GATase1_CPSase"/>
    <property type="match status" value="1"/>
</dbReference>
<dbReference type="NCBIfam" id="TIGR01368">
    <property type="entry name" value="CPSaseIIsmall"/>
    <property type="match status" value="1"/>
</dbReference>
<keyword evidence="4 11" id="KW-0436">Ligase</keyword>
<feature type="binding site" evidence="11">
    <location>
        <position position="290"/>
    </location>
    <ligand>
        <name>L-glutamine</name>
        <dbReference type="ChEBI" id="CHEBI:58359"/>
    </ligand>
</feature>
<proteinExistence type="inferred from homology"/>
<dbReference type="PATRIC" id="fig|1121305.3.peg.997"/>
<comment type="catalytic activity">
    <reaction evidence="9 11">
        <text>hydrogencarbonate + L-glutamine + 2 ATP + H2O = carbamoyl phosphate + L-glutamate + 2 ADP + phosphate + 2 H(+)</text>
        <dbReference type="Rhea" id="RHEA:18633"/>
        <dbReference type="ChEBI" id="CHEBI:15377"/>
        <dbReference type="ChEBI" id="CHEBI:15378"/>
        <dbReference type="ChEBI" id="CHEBI:17544"/>
        <dbReference type="ChEBI" id="CHEBI:29985"/>
        <dbReference type="ChEBI" id="CHEBI:30616"/>
        <dbReference type="ChEBI" id="CHEBI:43474"/>
        <dbReference type="ChEBI" id="CHEBI:58228"/>
        <dbReference type="ChEBI" id="CHEBI:58359"/>
        <dbReference type="ChEBI" id="CHEBI:456216"/>
        <dbReference type="EC" id="6.3.5.5"/>
    </reaction>
</comment>
<dbReference type="UniPathway" id="UPA00068">
    <property type="reaction ID" value="UER00171"/>
</dbReference>
<dbReference type="SUPFAM" id="SSF52317">
    <property type="entry name" value="Class I glutamine amidotransferase-like"/>
    <property type="match status" value="1"/>
</dbReference>